<sequence length="69" mass="7207">MWGAGEAQSELTPRGITNGWPVGARASDLDERRGLDTRATPDAAAARPSVDQRLAAKCRPAIPPALPAT</sequence>
<dbReference type="Proteomes" id="UP001153331">
    <property type="component" value="Unassembled WGS sequence"/>
</dbReference>
<comment type="caution">
    <text evidence="1">The sequence shown here is derived from an EMBL/GenBank/DDBJ whole genome shotgun (WGS) entry which is preliminary data.</text>
</comment>
<keyword evidence="2" id="KW-1185">Reference proteome</keyword>
<proteinExistence type="predicted"/>
<protein>
    <submittedName>
        <fullName evidence="1">Uncharacterized protein</fullName>
    </submittedName>
</protein>
<reference evidence="1" key="1">
    <citation type="submission" date="2022-11" db="EMBL/GenBank/DDBJ databases">
        <title>Genome Sequence of Boeremia exigua.</title>
        <authorList>
            <person name="Buettner E."/>
        </authorList>
    </citation>
    <scope>NUCLEOTIDE SEQUENCE</scope>
    <source>
        <strain evidence="1">CU02</strain>
    </source>
</reference>
<evidence type="ECO:0000313" key="2">
    <source>
        <dbReference type="Proteomes" id="UP001153331"/>
    </source>
</evidence>
<accession>A0ACC2HNY1</accession>
<organism evidence="1 2">
    <name type="scientific">Boeremia exigua</name>
    <dbReference type="NCBI Taxonomy" id="749465"/>
    <lineage>
        <taxon>Eukaryota</taxon>
        <taxon>Fungi</taxon>
        <taxon>Dikarya</taxon>
        <taxon>Ascomycota</taxon>
        <taxon>Pezizomycotina</taxon>
        <taxon>Dothideomycetes</taxon>
        <taxon>Pleosporomycetidae</taxon>
        <taxon>Pleosporales</taxon>
        <taxon>Pleosporineae</taxon>
        <taxon>Didymellaceae</taxon>
        <taxon>Boeremia</taxon>
    </lineage>
</organism>
<evidence type="ECO:0000313" key="1">
    <source>
        <dbReference type="EMBL" id="KAJ8104747.1"/>
    </source>
</evidence>
<name>A0ACC2HNY1_9PLEO</name>
<gene>
    <name evidence="1" type="ORF">OPT61_g10592</name>
</gene>
<dbReference type="EMBL" id="JAPHNI010001831">
    <property type="protein sequence ID" value="KAJ8104747.1"/>
    <property type="molecule type" value="Genomic_DNA"/>
</dbReference>